<feature type="region of interest" description="Disordered" evidence="1">
    <location>
        <begin position="139"/>
        <end position="172"/>
    </location>
</feature>
<dbReference type="InterPro" id="IPR009317">
    <property type="entry name" value="ChaB"/>
</dbReference>
<dbReference type="OrthoDB" id="27883at10239"/>
<dbReference type="Pfam" id="PF06150">
    <property type="entry name" value="ChaB"/>
    <property type="match status" value="1"/>
</dbReference>
<dbReference type="SUPFAM" id="SSF140376">
    <property type="entry name" value="ChaB-like"/>
    <property type="match status" value="1"/>
</dbReference>
<dbReference type="KEGG" id="vg:24170916"/>
<dbReference type="InterPro" id="IPR037205">
    <property type="entry name" value="ChaB_sf"/>
</dbReference>
<dbReference type="Gene3D" id="1.10.1740.70">
    <property type="entry name" value="ChaB"/>
    <property type="match status" value="1"/>
</dbReference>
<keyword evidence="3" id="KW-1185">Reference proteome</keyword>
<evidence type="ECO:0000313" key="3">
    <source>
        <dbReference type="Proteomes" id="UP000201190"/>
    </source>
</evidence>
<evidence type="ECO:0000256" key="1">
    <source>
        <dbReference type="SAM" id="MobiDB-lite"/>
    </source>
</evidence>
<evidence type="ECO:0000313" key="2">
    <source>
        <dbReference type="EMBL" id="AKC91712.1"/>
    </source>
</evidence>
<dbReference type="EMBL" id="KP752043">
    <property type="protein sequence ID" value="AKC91712.1"/>
    <property type="molecule type" value="Genomic_DNA"/>
</dbReference>
<reference evidence="2 3" key="1">
    <citation type="journal article" date="2015" name="Genome Announc.">
        <title>Genome Sequence of an Alphabaculovirus Isolated from the Oak Looper, Lambdina fiscellaria, Contains a Putative 2-Kilobase-Pair Transposable Element Encoding a Transposase and a FLYWCH Domain-Containing Protein.</title>
        <authorList>
            <person name="Rohrmann G.F."/>
            <person name="Erlandson M.A."/>
            <person name="Theilmann D.A."/>
        </authorList>
    </citation>
    <scope>NUCLEOTIDE SEQUENCE [LARGE SCALE GENOMIC DNA]</scope>
    <source>
        <strain evidence="2">GR15</strain>
    </source>
</reference>
<dbReference type="RefSeq" id="YP_009133295.1">
    <property type="nucleotide sequence ID" value="NC_026922.1"/>
</dbReference>
<name>A0A0E3Z636_9ABAC</name>
<accession>A0A0E3Z636</accession>
<dbReference type="Proteomes" id="UP000201190">
    <property type="component" value="Segment"/>
</dbReference>
<feature type="compositionally biased region" description="Basic and acidic residues" evidence="1">
    <location>
        <begin position="154"/>
        <end position="166"/>
    </location>
</feature>
<proteinExistence type="predicted"/>
<protein>
    <submittedName>
        <fullName evidence="2">ChaB2</fullName>
    </submittedName>
</protein>
<dbReference type="GeneID" id="24170916"/>
<feature type="compositionally biased region" description="Acidic residues" evidence="1">
    <location>
        <begin position="142"/>
        <end position="153"/>
    </location>
</feature>
<sequence>MNFQNLPLSARQLPYNGKRIYIKFYNKTLKMCRFDEAAHNVAWTAVKRKYYKRKGQWVAFADANDYDTTDSEQEGDKLQQTNNAAVVCCNLLSKHNRLRKNVYKQVCDNDKNHNDDDDEAEPVGYYKKYKVLNGYRQRCSYDDDETNDDDDDDYYKHETDIDTDKNTDDDDV</sequence>
<organism evidence="2 3">
    <name type="scientific">Lambdina fiscellaria nucleopolyhedrovirus</name>
    <dbReference type="NCBI Taxonomy" id="1642929"/>
    <lineage>
        <taxon>Viruses</taxon>
        <taxon>Viruses incertae sedis</taxon>
        <taxon>Naldaviricetes</taxon>
        <taxon>Lefavirales</taxon>
        <taxon>Baculoviridae</taxon>
        <taxon>Alphabaculovirus</taxon>
        <taxon>Alphabaculovirus lafiscellariae</taxon>
    </lineage>
</organism>